<sequence length="39" mass="4264">MEKNSAAKGFTLEQIKAAHAKVKSGADFHATFTKSKRLD</sequence>
<accession>A0A654CU36</accession>
<evidence type="ECO:0000313" key="2">
    <source>
        <dbReference type="Proteomes" id="UP000432350"/>
    </source>
</evidence>
<dbReference type="Proteomes" id="UP000432350">
    <property type="component" value="Unassembled WGS sequence"/>
</dbReference>
<protein>
    <submittedName>
        <fullName evidence="1">Uncharacterized protein</fullName>
    </submittedName>
</protein>
<gene>
    <name evidence="1" type="ORF">SPHINGO8BC_51228</name>
</gene>
<dbReference type="AlphaFoldDB" id="A0A654CU36"/>
<reference evidence="1 2" key="1">
    <citation type="submission" date="2019-10" db="EMBL/GenBank/DDBJ databases">
        <authorList>
            <person name="Karimi E."/>
        </authorList>
    </citation>
    <scope>NUCLEOTIDE SEQUENCE [LARGE SCALE GENOMIC DNA]</scope>
    <source>
        <strain evidence="1">Sphingobacterium sp. 8BC</strain>
    </source>
</reference>
<organism evidence="1 2">
    <name type="scientific">Sphingobacterium multivorum</name>
    <dbReference type="NCBI Taxonomy" id="28454"/>
    <lineage>
        <taxon>Bacteria</taxon>
        <taxon>Pseudomonadati</taxon>
        <taxon>Bacteroidota</taxon>
        <taxon>Sphingobacteriia</taxon>
        <taxon>Sphingobacteriales</taxon>
        <taxon>Sphingobacteriaceae</taxon>
        <taxon>Sphingobacterium</taxon>
    </lineage>
</organism>
<proteinExistence type="predicted"/>
<evidence type="ECO:0000313" key="1">
    <source>
        <dbReference type="EMBL" id="VXC96951.1"/>
    </source>
</evidence>
<name>A0A654CU36_SPHMU</name>
<dbReference type="EMBL" id="CABWMV010000024">
    <property type="protein sequence ID" value="VXC96951.1"/>
    <property type="molecule type" value="Genomic_DNA"/>
</dbReference>